<dbReference type="EMBL" id="CAJQZP010000088">
    <property type="protein sequence ID" value="CAG4938018.1"/>
    <property type="molecule type" value="Genomic_DNA"/>
</dbReference>
<feature type="domain" description="BESS" evidence="5">
    <location>
        <begin position="187"/>
        <end position="226"/>
    </location>
</feature>
<feature type="coiled-coil region" evidence="2">
    <location>
        <begin position="161"/>
        <end position="188"/>
    </location>
</feature>
<keyword evidence="2" id="KW-0175">Coiled coil</keyword>
<proteinExistence type="predicted"/>
<dbReference type="Pfam" id="PF10545">
    <property type="entry name" value="MADF_DNA_bdg"/>
    <property type="match status" value="1"/>
</dbReference>
<keyword evidence="7" id="KW-1185">Reference proteome</keyword>
<feature type="region of interest" description="Disordered" evidence="3">
    <location>
        <begin position="226"/>
        <end position="247"/>
    </location>
</feature>
<keyword evidence="1" id="KW-0539">Nucleus</keyword>
<feature type="region of interest" description="Disordered" evidence="3">
    <location>
        <begin position="98"/>
        <end position="117"/>
    </location>
</feature>
<sequence length="247" mass="29007">MSFEEIISEIQAKPEMWCSSHKLYKNRVVKAKVWRELSAKLKVKEEILRKRWKHLKDQYRKELKKYPAIESDDWGSTWQYFNMMSFVRDELLHAPSTGSLNVSQASNTQESESTDTHSYLNDLDTEMIESVPSPLPQHSPVGSTSSQDSLRRRSNISQEMLEIKRRKLSLMEKRLESESDDANSLNKDEDYLFFKSILPYMKKLTELQKLQLRGKINDWLMEAMKQNERSGSGSSSVECMKREPKWD</sequence>
<dbReference type="GO" id="GO:0006357">
    <property type="term" value="P:regulation of transcription by RNA polymerase II"/>
    <property type="evidence" value="ECO:0007669"/>
    <property type="project" value="TreeGrafter"/>
</dbReference>
<gene>
    <name evidence="6" type="ORF">PAPOLLO_LOCUS1550</name>
</gene>
<dbReference type="InterPro" id="IPR006578">
    <property type="entry name" value="MADF-dom"/>
</dbReference>
<feature type="region of interest" description="Disordered" evidence="3">
    <location>
        <begin position="130"/>
        <end position="156"/>
    </location>
</feature>
<dbReference type="InterPro" id="IPR039353">
    <property type="entry name" value="TF_Adf1"/>
</dbReference>
<dbReference type="GO" id="GO:0005667">
    <property type="term" value="C:transcription regulator complex"/>
    <property type="evidence" value="ECO:0007669"/>
    <property type="project" value="TreeGrafter"/>
</dbReference>
<evidence type="ECO:0000259" key="5">
    <source>
        <dbReference type="PROSITE" id="PS51031"/>
    </source>
</evidence>
<dbReference type="GO" id="GO:0003677">
    <property type="term" value="F:DNA binding"/>
    <property type="evidence" value="ECO:0007669"/>
    <property type="project" value="InterPro"/>
</dbReference>
<comment type="subcellular location">
    <subcellularLocation>
        <location evidence="1">Nucleus</location>
    </subcellularLocation>
</comment>
<dbReference type="GO" id="GO:0005634">
    <property type="term" value="C:nucleus"/>
    <property type="evidence" value="ECO:0007669"/>
    <property type="project" value="UniProtKB-SubCell"/>
</dbReference>
<dbReference type="PROSITE" id="PS51031">
    <property type="entry name" value="BESS"/>
    <property type="match status" value="1"/>
</dbReference>
<evidence type="ECO:0000313" key="7">
    <source>
        <dbReference type="Proteomes" id="UP000691718"/>
    </source>
</evidence>
<comment type="caution">
    <text evidence="6">The sequence shown here is derived from an EMBL/GenBank/DDBJ whole genome shotgun (WGS) entry which is preliminary data.</text>
</comment>
<evidence type="ECO:0000256" key="3">
    <source>
        <dbReference type="SAM" id="MobiDB-lite"/>
    </source>
</evidence>
<dbReference type="PROSITE" id="PS51029">
    <property type="entry name" value="MADF"/>
    <property type="match status" value="1"/>
</dbReference>
<reference evidence="6" key="1">
    <citation type="submission" date="2021-04" db="EMBL/GenBank/DDBJ databases">
        <authorList>
            <person name="Tunstrom K."/>
        </authorList>
    </citation>
    <scope>NUCLEOTIDE SEQUENCE</scope>
</reference>
<dbReference type="Proteomes" id="UP000691718">
    <property type="component" value="Unassembled WGS sequence"/>
</dbReference>
<dbReference type="PANTHER" id="PTHR12243">
    <property type="entry name" value="MADF DOMAIN TRANSCRIPTION FACTOR"/>
    <property type="match status" value="1"/>
</dbReference>
<dbReference type="OrthoDB" id="6487365at2759"/>
<dbReference type="AlphaFoldDB" id="A0A8S3W322"/>
<evidence type="ECO:0000313" key="6">
    <source>
        <dbReference type="EMBL" id="CAG4938018.1"/>
    </source>
</evidence>
<organism evidence="6 7">
    <name type="scientific">Parnassius apollo</name>
    <name type="common">Apollo butterfly</name>
    <name type="synonym">Papilio apollo</name>
    <dbReference type="NCBI Taxonomy" id="110799"/>
    <lineage>
        <taxon>Eukaryota</taxon>
        <taxon>Metazoa</taxon>
        <taxon>Ecdysozoa</taxon>
        <taxon>Arthropoda</taxon>
        <taxon>Hexapoda</taxon>
        <taxon>Insecta</taxon>
        <taxon>Pterygota</taxon>
        <taxon>Neoptera</taxon>
        <taxon>Endopterygota</taxon>
        <taxon>Lepidoptera</taxon>
        <taxon>Glossata</taxon>
        <taxon>Ditrysia</taxon>
        <taxon>Papilionoidea</taxon>
        <taxon>Papilionidae</taxon>
        <taxon>Parnassiinae</taxon>
        <taxon>Parnassini</taxon>
        <taxon>Parnassius</taxon>
        <taxon>Parnassius</taxon>
    </lineage>
</organism>
<evidence type="ECO:0000259" key="4">
    <source>
        <dbReference type="PROSITE" id="PS51029"/>
    </source>
</evidence>
<dbReference type="SMART" id="SM00595">
    <property type="entry name" value="MADF"/>
    <property type="match status" value="1"/>
</dbReference>
<evidence type="ECO:0000256" key="2">
    <source>
        <dbReference type="SAM" id="Coils"/>
    </source>
</evidence>
<name>A0A8S3W322_PARAO</name>
<dbReference type="InterPro" id="IPR004210">
    <property type="entry name" value="BESS_motif"/>
</dbReference>
<evidence type="ECO:0000256" key="1">
    <source>
        <dbReference type="PROSITE-ProRule" id="PRU00371"/>
    </source>
</evidence>
<feature type="domain" description="MADF" evidence="4">
    <location>
        <begin position="5"/>
        <end position="92"/>
    </location>
</feature>
<dbReference type="PANTHER" id="PTHR12243:SF69">
    <property type="entry name" value="SI:CH73-59F11.3"/>
    <property type="match status" value="1"/>
</dbReference>
<dbReference type="Pfam" id="PF02944">
    <property type="entry name" value="BESS"/>
    <property type="match status" value="1"/>
</dbReference>
<accession>A0A8S3W322</accession>
<protein>
    <submittedName>
        <fullName evidence="6">(apollo) hypothetical protein</fullName>
    </submittedName>
</protein>